<dbReference type="EMBL" id="FLLR01000013">
    <property type="protein sequence ID" value="SBO14126.1"/>
    <property type="molecule type" value="Genomic_DNA"/>
</dbReference>
<name>A0AA45ZHD4_ANAPH</name>
<evidence type="ECO:0000313" key="1">
    <source>
        <dbReference type="EMBL" id="SBO14126.1"/>
    </source>
</evidence>
<dbReference type="Proteomes" id="UP000078419">
    <property type="component" value="Unassembled WGS sequence"/>
</dbReference>
<protein>
    <submittedName>
        <fullName evidence="1">Uncharacterized protein</fullName>
    </submittedName>
</protein>
<comment type="caution">
    <text evidence="1">The sequence shown here is derived from an EMBL/GenBank/DDBJ whole genome shotgun (WGS) entry which is preliminary data.</text>
</comment>
<proteinExistence type="predicted"/>
<evidence type="ECO:0000313" key="2">
    <source>
        <dbReference type="Proteomes" id="UP000078419"/>
    </source>
</evidence>
<dbReference type="AlphaFoldDB" id="A0AA45ZHD4"/>
<organism evidence="1 2">
    <name type="scientific">Anaplasma phagocytophilum</name>
    <name type="common">Ehrlichia phagocytophila</name>
    <dbReference type="NCBI Taxonomy" id="948"/>
    <lineage>
        <taxon>Bacteria</taxon>
        <taxon>Pseudomonadati</taxon>
        <taxon>Pseudomonadota</taxon>
        <taxon>Alphaproteobacteria</taxon>
        <taxon>Rickettsiales</taxon>
        <taxon>Anaplasmataceae</taxon>
        <taxon>Anaplasma</taxon>
        <taxon>phagocytophilum group</taxon>
    </lineage>
</organism>
<gene>
    <name evidence="1" type="ORF">ANAPC1_00470</name>
</gene>
<reference evidence="2" key="1">
    <citation type="submission" date="2016-03" db="EMBL/GenBank/DDBJ databases">
        <authorList>
            <person name="Loux Valentin"/>
        </authorList>
    </citation>
    <scope>NUCLEOTIDE SEQUENCE [LARGE SCALE GENOMIC DNA]</scope>
    <source>
        <strain evidence="2">C1</strain>
    </source>
</reference>
<accession>A0AA45ZHD4</accession>
<dbReference type="RefSeq" id="WP_155735784.1">
    <property type="nucleotide sequence ID" value="NZ_FLLR01000013.1"/>
</dbReference>
<sequence>MFKYYLLQITTFVTFLGLAVALQRVYSIQSKHKEEVVILTKDISKMKAEIHDAYNHVFW</sequence>